<organism evidence="1 2">
    <name type="scientific">Dreissena polymorpha</name>
    <name type="common">Zebra mussel</name>
    <name type="synonym">Mytilus polymorpha</name>
    <dbReference type="NCBI Taxonomy" id="45954"/>
    <lineage>
        <taxon>Eukaryota</taxon>
        <taxon>Metazoa</taxon>
        <taxon>Spiralia</taxon>
        <taxon>Lophotrochozoa</taxon>
        <taxon>Mollusca</taxon>
        <taxon>Bivalvia</taxon>
        <taxon>Autobranchia</taxon>
        <taxon>Heteroconchia</taxon>
        <taxon>Euheterodonta</taxon>
        <taxon>Imparidentia</taxon>
        <taxon>Neoheterodontei</taxon>
        <taxon>Myida</taxon>
        <taxon>Dreissenoidea</taxon>
        <taxon>Dreissenidae</taxon>
        <taxon>Dreissena</taxon>
    </lineage>
</organism>
<evidence type="ECO:0000313" key="2">
    <source>
        <dbReference type="Proteomes" id="UP000828390"/>
    </source>
</evidence>
<accession>A0A9D4I3Y8</accession>
<dbReference type="Proteomes" id="UP000828390">
    <property type="component" value="Unassembled WGS sequence"/>
</dbReference>
<dbReference type="SUPFAM" id="SSF101898">
    <property type="entry name" value="NHL repeat"/>
    <property type="match status" value="1"/>
</dbReference>
<dbReference type="Gene3D" id="2.120.10.30">
    <property type="entry name" value="TolB, C-terminal domain"/>
    <property type="match status" value="1"/>
</dbReference>
<reference evidence="1" key="1">
    <citation type="journal article" date="2019" name="bioRxiv">
        <title>The Genome of the Zebra Mussel, Dreissena polymorpha: A Resource for Invasive Species Research.</title>
        <authorList>
            <person name="McCartney M.A."/>
            <person name="Auch B."/>
            <person name="Kono T."/>
            <person name="Mallez S."/>
            <person name="Zhang Y."/>
            <person name="Obille A."/>
            <person name="Becker A."/>
            <person name="Abrahante J.E."/>
            <person name="Garbe J."/>
            <person name="Badalamenti J.P."/>
            <person name="Herman A."/>
            <person name="Mangelson H."/>
            <person name="Liachko I."/>
            <person name="Sullivan S."/>
            <person name="Sone E.D."/>
            <person name="Koren S."/>
            <person name="Silverstein K.A.T."/>
            <person name="Beckman K.B."/>
            <person name="Gohl D.M."/>
        </authorList>
    </citation>
    <scope>NUCLEOTIDE SEQUENCE</scope>
    <source>
        <strain evidence="1">Duluth1</strain>
        <tissue evidence="1">Whole animal</tissue>
    </source>
</reference>
<sequence length="105" mass="11265">MADHNLLTLDKDGNVISTFTDIVLKGPRGVHVTTLGQVLVCGETGNAIIQVDIDGKKKLATLANNKDVINNPRSVFYSSSTDSVIVGLASNYNIMVFKVTEAETK</sequence>
<evidence type="ECO:0000313" key="1">
    <source>
        <dbReference type="EMBL" id="KAH3749351.1"/>
    </source>
</evidence>
<dbReference type="InterPro" id="IPR011042">
    <property type="entry name" value="6-blade_b-propeller_TolB-like"/>
</dbReference>
<dbReference type="AlphaFoldDB" id="A0A9D4I3Y8"/>
<keyword evidence="2" id="KW-1185">Reference proteome</keyword>
<dbReference type="EMBL" id="JAIWYP010000010">
    <property type="protein sequence ID" value="KAH3749351.1"/>
    <property type="molecule type" value="Genomic_DNA"/>
</dbReference>
<proteinExistence type="predicted"/>
<protein>
    <submittedName>
        <fullName evidence="1">Uncharacterized protein</fullName>
    </submittedName>
</protein>
<gene>
    <name evidence="1" type="ORF">DPMN_183848</name>
</gene>
<comment type="caution">
    <text evidence="1">The sequence shown here is derived from an EMBL/GenBank/DDBJ whole genome shotgun (WGS) entry which is preliminary data.</text>
</comment>
<name>A0A9D4I3Y8_DREPO</name>
<reference evidence="1" key="2">
    <citation type="submission" date="2020-11" db="EMBL/GenBank/DDBJ databases">
        <authorList>
            <person name="McCartney M.A."/>
            <person name="Auch B."/>
            <person name="Kono T."/>
            <person name="Mallez S."/>
            <person name="Becker A."/>
            <person name="Gohl D.M."/>
            <person name="Silverstein K.A.T."/>
            <person name="Koren S."/>
            <person name="Bechman K.B."/>
            <person name="Herman A."/>
            <person name="Abrahante J.E."/>
            <person name="Garbe J."/>
        </authorList>
    </citation>
    <scope>NUCLEOTIDE SEQUENCE</scope>
    <source>
        <strain evidence="1">Duluth1</strain>
        <tissue evidence="1">Whole animal</tissue>
    </source>
</reference>